<name>A0ABX1RCK6_9PSEU</name>
<evidence type="ECO:0000313" key="2">
    <source>
        <dbReference type="Proteomes" id="UP001296706"/>
    </source>
</evidence>
<sequence length="120" mass="12926">MRDAPQAAIRLADEADACALSAWLNRAGHFRGLVDVTSTPDGTGSVADTVVVAVGSDTLALLVSKIHDWMVLLGRGGTLTVTYTRPDAAPLEIEVAHSSDRTQLIDRVRRMVERDQRESA</sequence>
<gene>
    <name evidence="1" type="ORF">HF577_07025</name>
</gene>
<reference evidence="1 2" key="1">
    <citation type="submission" date="2020-04" db="EMBL/GenBank/DDBJ databases">
        <authorList>
            <person name="Klaysubun C."/>
            <person name="Duangmal K."/>
            <person name="Lipun K."/>
        </authorList>
    </citation>
    <scope>NUCLEOTIDE SEQUENCE [LARGE SCALE GENOMIC DNA]</scope>
    <source>
        <strain evidence="1 2">JCM 11839</strain>
    </source>
</reference>
<dbReference type="EMBL" id="JAAXKY010000014">
    <property type="protein sequence ID" value="NMH76850.1"/>
    <property type="molecule type" value="Genomic_DNA"/>
</dbReference>
<dbReference type="Pfam" id="PF19953">
    <property type="entry name" value="EACC1"/>
    <property type="match status" value="1"/>
</dbReference>
<organism evidence="1 2">
    <name type="scientific">Pseudonocardia xinjiangensis</name>
    <dbReference type="NCBI Taxonomy" id="75289"/>
    <lineage>
        <taxon>Bacteria</taxon>
        <taxon>Bacillati</taxon>
        <taxon>Actinomycetota</taxon>
        <taxon>Actinomycetes</taxon>
        <taxon>Pseudonocardiales</taxon>
        <taxon>Pseudonocardiaceae</taxon>
        <taxon>Pseudonocardia</taxon>
    </lineage>
</organism>
<comment type="caution">
    <text evidence="1">The sequence shown here is derived from an EMBL/GenBank/DDBJ whole genome shotgun (WGS) entry which is preliminary data.</text>
</comment>
<proteinExistence type="predicted"/>
<accession>A0ABX1RCK6</accession>
<keyword evidence="2" id="KW-1185">Reference proteome</keyword>
<dbReference type="InterPro" id="IPR045428">
    <property type="entry name" value="EACC1"/>
</dbReference>
<dbReference type="RefSeq" id="WP_169394926.1">
    <property type="nucleotide sequence ID" value="NZ_BAAAJH010000003.1"/>
</dbReference>
<evidence type="ECO:0000313" key="1">
    <source>
        <dbReference type="EMBL" id="NMH76850.1"/>
    </source>
</evidence>
<protein>
    <submittedName>
        <fullName evidence="1">Uncharacterized protein</fullName>
    </submittedName>
</protein>
<dbReference type="Proteomes" id="UP001296706">
    <property type="component" value="Unassembled WGS sequence"/>
</dbReference>